<dbReference type="PANTHER" id="PTHR34818">
    <property type="entry name" value="PROTEIN BLI-3"/>
    <property type="match status" value="1"/>
</dbReference>
<proteinExistence type="predicted"/>
<organism evidence="2 3">
    <name type="scientific">Primorskyibacter sedentarius</name>
    <dbReference type="NCBI Taxonomy" id="745311"/>
    <lineage>
        <taxon>Bacteria</taxon>
        <taxon>Pseudomonadati</taxon>
        <taxon>Pseudomonadota</taxon>
        <taxon>Alphaproteobacteria</taxon>
        <taxon>Rhodobacterales</taxon>
        <taxon>Roseobacteraceae</taxon>
        <taxon>Primorskyibacter</taxon>
    </lineage>
</organism>
<dbReference type="InterPro" id="IPR012349">
    <property type="entry name" value="Split_barrel_FMN-bd"/>
</dbReference>
<dbReference type="RefSeq" id="WP_132245717.1">
    <property type="nucleotide sequence ID" value="NZ_CBDUOC010000031.1"/>
</dbReference>
<protein>
    <submittedName>
        <fullName evidence="2">General stress protein 26</fullName>
    </submittedName>
</protein>
<name>A0A4R3J9Z9_9RHOB</name>
<gene>
    <name evidence="2" type="ORF">EDD52_10984</name>
</gene>
<dbReference type="EMBL" id="SLZU01000009">
    <property type="protein sequence ID" value="TCS62344.1"/>
    <property type="molecule type" value="Genomic_DNA"/>
</dbReference>
<dbReference type="SUPFAM" id="SSF50475">
    <property type="entry name" value="FMN-binding split barrel"/>
    <property type="match status" value="1"/>
</dbReference>
<dbReference type="PANTHER" id="PTHR34818:SF1">
    <property type="entry name" value="PROTEIN BLI-3"/>
    <property type="match status" value="1"/>
</dbReference>
<dbReference type="InterPro" id="IPR038725">
    <property type="entry name" value="YdaG_split_barrel_FMN-bd"/>
</dbReference>
<keyword evidence="3" id="KW-1185">Reference proteome</keyword>
<dbReference type="AlphaFoldDB" id="A0A4R3J9Z9"/>
<evidence type="ECO:0000313" key="3">
    <source>
        <dbReference type="Proteomes" id="UP000295696"/>
    </source>
</evidence>
<evidence type="ECO:0000259" key="1">
    <source>
        <dbReference type="Pfam" id="PF16242"/>
    </source>
</evidence>
<accession>A0A4R3J9Z9</accession>
<comment type="caution">
    <text evidence="2">The sequence shown here is derived from an EMBL/GenBank/DDBJ whole genome shotgun (WGS) entry which is preliminary data.</text>
</comment>
<dbReference type="Gene3D" id="2.30.110.10">
    <property type="entry name" value="Electron Transport, Fmn-binding Protein, Chain A"/>
    <property type="match status" value="1"/>
</dbReference>
<dbReference type="InterPro" id="IPR052917">
    <property type="entry name" value="Stress-Dev_Protein"/>
</dbReference>
<dbReference type="OrthoDB" id="1432662at2"/>
<sequence>MTKDLKADFWKRIDDVQAGMLSVEGGRAVPMSPMAERDENAIWFITARGTDAATAAETGSKVSLQVADPKANLYANVQGQLQAVNDPAKLDELWNAVVAAWFEDGRDDDKIRLVRMTPATAEVWATDGGAGFLYEIAKAHMTDEKPDMGDHGTVSF</sequence>
<dbReference type="Proteomes" id="UP000295696">
    <property type="component" value="Unassembled WGS sequence"/>
</dbReference>
<feature type="domain" description="General stress protein FMN-binding split barrel" evidence="1">
    <location>
        <begin position="6"/>
        <end position="147"/>
    </location>
</feature>
<evidence type="ECO:0000313" key="2">
    <source>
        <dbReference type="EMBL" id="TCS62344.1"/>
    </source>
</evidence>
<reference evidence="2 3" key="1">
    <citation type="submission" date="2019-03" db="EMBL/GenBank/DDBJ databases">
        <title>Genomic Encyclopedia of Type Strains, Phase IV (KMG-IV): sequencing the most valuable type-strain genomes for metagenomic binning, comparative biology and taxonomic classification.</title>
        <authorList>
            <person name="Goeker M."/>
        </authorList>
    </citation>
    <scope>NUCLEOTIDE SEQUENCE [LARGE SCALE GENOMIC DNA]</scope>
    <source>
        <strain evidence="2 3">DSM 104836</strain>
    </source>
</reference>
<dbReference type="Pfam" id="PF16242">
    <property type="entry name" value="Pyrid_ox_like"/>
    <property type="match status" value="1"/>
</dbReference>